<evidence type="ECO:0000313" key="4">
    <source>
        <dbReference type="Proteomes" id="UP000005220"/>
    </source>
</evidence>
<dbReference type="Pfam" id="PF00172">
    <property type="entry name" value="Zn_clus"/>
    <property type="match status" value="1"/>
</dbReference>
<dbReference type="InterPro" id="IPR036864">
    <property type="entry name" value="Zn2-C6_fun-type_DNA-bd_sf"/>
</dbReference>
<feature type="region of interest" description="Disordered" evidence="1">
    <location>
        <begin position="116"/>
        <end position="162"/>
    </location>
</feature>
<dbReference type="Gene3D" id="4.10.240.10">
    <property type="entry name" value="Zn(2)-C6 fungal-type DNA-binding domain"/>
    <property type="match status" value="1"/>
</dbReference>
<dbReference type="GeneID" id="13884806"/>
<dbReference type="CDD" id="cd00067">
    <property type="entry name" value="GAL4"/>
    <property type="match status" value="1"/>
</dbReference>
<feature type="region of interest" description="Disordered" evidence="1">
    <location>
        <begin position="182"/>
        <end position="246"/>
    </location>
</feature>
<dbReference type="AlphaFoldDB" id="H2ARC4"/>
<dbReference type="GO" id="GO:0000981">
    <property type="term" value="F:DNA-binding transcription factor activity, RNA polymerase II-specific"/>
    <property type="evidence" value="ECO:0007669"/>
    <property type="project" value="InterPro"/>
</dbReference>
<evidence type="ECO:0000313" key="3">
    <source>
        <dbReference type="EMBL" id="CCF56924.1"/>
    </source>
</evidence>
<evidence type="ECO:0000259" key="2">
    <source>
        <dbReference type="PROSITE" id="PS50048"/>
    </source>
</evidence>
<dbReference type="PROSITE" id="PS00463">
    <property type="entry name" value="ZN2_CY6_FUNGAL_1"/>
    <property type="match status" value="1"/>
</dbReference>
<dbReference type="eggNOG" id="ENOG502RX7Y">
    <property type="taxonomic scope" value="Eukaryota"/>
</dbReference>
<organism evidence="3 4">
    <name type="scientific">Kazachstania africana (strain ATCC 22294 / BCRC 22015 / CBS 2517 / CECT 1963 / NBRC 1671 / NRRL Y-8276)</name>
    <name type="common">Yeast</name>
    <name type="synonym">Kluyveromyces africanus</name>
    <dbReference type="NCBI Taxonomy" id="1071382"/>
    <lineage>
        <taxon>Eukaryota</taxon>
        <taxon>Fungi</taxon>
        <taxon>Dikarya</taxon>
        <taxon>Ascomycota</taxon>
        <taxon>Saccharomycotina</taxon>
        <taxon>Saccharomycetes</taxon>
        <taxon>Saccharomycetales</taxon>
        <taxon>Saccharomycetaceae</taxon>
        <taxon>Kazachstania</taxon>
    </lineage>
</organism>
<dbReference type="STRING" id="1071382.H2ARC4"/>
<name>H2ARC4_KAZAF</name>
<feature type="domain" description="Zn(2)-C6 fungal-type" evidence="2">
    <location>
        <begin position="385"/>
        <end position="415"/>
    </location>
</feature>
<dbReference type="RefSeq" id="XP_003956059.1">
    <property type="nucleotide sequence ID" value="XM_003956010.1"/>
</dbReference>
<evidence type="ECO:0000256" key="1">
    <source>
        <dbReference type="SAM" id="MobiDB-lite"/>
    </source>
</evidence>
<dbReference type="KEGG" id="kaf:KAFR_0B06270"/>
<feature type="region of interest" description="Disordered" evidence="1">
    <location>
        <begin position="308"/>
        <end position="344"/>
    </location>
</feature>
<dbReference type="PROSITE" id="PS50048">
    <property type="entry name" value="ZN2_CY6_FUNGAL_2"/>
    <property type="match status" value="1"/>
</dbReference>
<dbReference type="EMBL" id="HE650822">
    <property type="protein sequence ID" value="CCF56924.1"/>
    <property type="molecule type" value="Genomic_DNA"/>
</dbReference>
<feature type="compositionally biased region" description="Low complexity" evidence="1">
    <location>
        <begin position="182"/>
        <end position="232"/>
    </location>
</feature>
<gene>
    <name evidence="3" type="primary">KAFR0B06270</name>
    <name evidence="3" type="ORF">KAFR_0B06270</name>
</gene>
<accession>H2ARC4</accession>
<keyword evidence="4" id="KW-1185">Reference proteome</keyword>
<dbReference type="InParanoid" id="H2ARC4"/>
<protein>
    <recommendedName>
        <fullName evidence="2">Zn(2)-C6 fungal-type domain-containing protein</fullName>
    </recommendedName>
</protein>
<dbReference type="SUPFAM" id="SSF57701">
    <property type="entry name" value="Zn2/Cys6 DNA-binding domain"/>
    <property type="match status" value="1"/>
</dbReference>
<dbReference type="OrthoDB" id="3251668at2759"/>
<proteinExistence type="predicted"/>
<dbReference type="GO" id="GO:0008270">
    <property type="term" value="F:zinc ion binding"/>
    <property type="evidence" value="ECO:0007669"/>
    <property type="project" value="InterPro"/>
</dbReference>
<reference evidence="3 4" key="1">
    <citation type="journal article" date="2011" name="Proc. Natl. Acad. Sci. U.S.A.">
        <title>Evolutionary erosion of yeast sex chromosomes by mating-type switching accidents.</title>
        <authorList>
            <person name="Gordon J.L."/>
            <person name="Armisen D."/>
            <person name="Proux-Wera E."/>
            <person name="Oheigeartaigh S.S."/>
            <person name="Byrne K.P."/>
            <person name="Wolfe K.H."/>
        </authorList>
    </citation>
    <scope>NUCLEOTIDE SEQUENCE [LARGE SCALE GENOMIC DNA]</scope>
    <source>
        <strain evidence="4">ATCC 22294 / BCRC 22015 / CBS 2517 / CECT 1963 / NBRC 1671 / NRRL Y-8276</strain>
    </source>
</reference>
<sequence>MSSKNLTIAADNTYHTTEKSLMTSNPPSPNPSKVSDDSGDMIKHEKNDIINEDTLLNSKPKITAPNNTPVQSPPPIIATTINEQNKRHSNFMKNHNDDKFTELSLNPNELHISSSIIKDNNNNSNDGNHQNNSAVITSNNNTNNFFDDNKTTTATTNDSKNFTKFTNTDDNIYSLIDANTTTIRGTSTPTTHSRTITSDIRLSSSSTASPKPPKFALSPSSSSSTTSSSSALKQQQHKPKLINSKLDDLKTRLLNDPNDNDMGSAAQVLSSLRSSPYRFSSSASRPTSRSIIKLNIKREEKDRLAKEEENYRAMQEEEEEEEEVEQDNDNDEEEITNDDNDMQITSKFKEVTWNKNGKRISKPIPKNNKTKLDDERRESKRSRSGCWICRLRKKKCTEEKPNCFNCDRLNLNCYYNELKPDFIIDPEKKKLKLDEIKKLTKEAKRNAMKKKKT</sequence>
<dbReference type="SMART" id="SM00066">
    <property type="entry name" value="GAL4"/>
    <property type="match status" value="1"/>
</dbReference>
<feature type="region of interest" description="Disordered" evidence="1">
    <location>
        <begin position="1"/>
        <end position="40"/>
    </location>
</feature>
<dbReference type="Proteomes" id="UP000005220">
    <property type="component" value="Chromosome 2"/>
</dbReference>
<dbReference type="InterPro" id="IPR001138">
    <property type="entry name" value="Zn2Cys6_DnaBD"/>
</dbReference>
<feature type="region of interest" description="Disordered" evidence="1">
    <location>
        <begin position="356"/>
        <end position="376"/>
    </location>
</feature>
<feature type="compositionally biased region" description="Acidic residues" evidence="1">
    <location>
        <begin position="316"/>
        <end position="341"/>
    </location>
</feature>
<feature type="compositionally biased region" description="Polar residues" evidence="1">
    <location>
        <begin position="13"/>
        <end position="23"/>
    </location>
</feature>
<dbReference type="HOGENOM" id="CLU_604205_0_0_1"/>